<dbReference type="SUPFAM" id="SSF50129">
    <property type="entry name" value="GroES-like"/>
    <property type="match status" value="1"/>
</dbReference>
<dbReference type="Proteomes" id="UP000288725">
    <property type="component" value="Chromosome 2"/>
</dbReference>
<comment type="caution">
    <text evidence="5">The sequence shown here is derived from an EMBL/GenBank/DDBJ whole genome shotgun (WGS) entry which is preliminary data.</text>
</comment>
<dbReference type="Pfam" id="PF08240">
    <property type="entry name" value="ADH_N"/>
    <property type="match status" value="1"/>
</dbReference>
<feature type="compositionally biased region" description="Basic and acidic residues" evidence="3">
    <location>
        <begin position="293"/>
        <end position="302"/>
    </location>
</feature>
<protein>
    <recommendedName>
        <fullName evidence="4">Alcohol dehydrogenase-like N-terminal domain-containing protein</fullName>
    </recommendedName>
</protein>
<dbReference type="PANTHER" id="PTHR43482">
    <property type="entry name" value="PROTEIN AST1-RELATED"/>
    <property type="match status" value="1"/>
</dbReference>
<dbReference type="SUPFAM" id="SSF51735">
    <property type="entry name" value="NAD(P)-binding Rossmann-fold domains"/>
    <property type="match status" value="1"/>
</dbReference>
<accession>A0A444RMW0</accession>
<dbReference type="Gene3D" id="3.40.50.720">
    <property type="entry name" value="NAD(P)-binding Rossmann-like Domain"/>
    <property type="match status" value="1"/>
</dbReference>
<comment type="similarity">
    <text evidence="1">Belongs to the zinc-containing alcohol dehydrogenase family.</text>
</comment>
<evidence type="ECO:0000259" key="4">
    <source>
        <dbReference type="Pfam" id="PF08240"/>
    </source>
</evidence>
<evidence type="ECO:0000313" key="5">
    <source>
        <dbReference type="EMBL" id="RXG42489.1"/>
    </source>
</evidence>
<organism evidence="5 6">
    <name type="scientific">Verticillium dahliae</name>
    <name type="common">Verticillium wilt</name>
    <dbReference type="NCBI Taxonomy" id="27337"/>
    <lineage>
        <taxon>Eukaryota</taxon>
        <taxon>Fungi</taxon>
        <taxon>Dikarya</taxon>
        <taxon>Ascomycota</taxon>
        <taxon>Pezizomycotina</taxon>
        <taxon>Sordariomycetes</taxon>
        <taxon>Hypocreomycetidae</taxon>
        <taxon>Glomerellales</taxon>
        <taxon>Plectosphaerellaceae</taxon>
        <taxon>Verticillium</taxon>
    </lineage>
</organism>
<dbReference type="GO" id="GO:0016651">
    <property type="term" value="F:oxidoreductase activity, acting on NAD(P)H"/>
    <property type="evidence" value="ECO:0007669"/>
    <property type="project" value="InterPro"/>
</dbReference>
<feature type="domain" description="Alcohol dehydrogenase-like N-terminal" evidence="4">
    <location>
        <begin position="36"/>
        <end position="123"/>
    </location>
</feature>
<evidence type="ECO:0000256" key="2">
    <source>
        <dbReference type="ARBA" id="ARBA00023002"/>
    </source>
</evidence>
<dbReference type="PANTHER" id="PTHR43482:SF2">
    <property type="entry name" value="ZINC-BINDING DEHYDROGENASE FAMILY, PUTATIVE (AFU_ORTHOLOGUE AFUA_3G15030)-RELATED"/>
    <property type="match status" value="1"/>
</dbReference>
<feature type="region of interest" description="Disordered" evidence="3">
    <location>
        <begin position="293"/>
        <end position="325"/>
    </location>
</feature>
<sequence>MSNIDLPSSQTVLLLHGPKKPYEVTAGYAIPEVKSENEVLVRAETFGLNPIDWKAPDFNFGIPVLPYIAGRELVGRVVKPSKPDSRLREGDQVLVISTDYRDMRKAGFQEYVVSSDFNTVRIPPNVPRQPGATIGVAYVAAVLSLGVCMGVDFSSILDGPDLLQVVRSVEPSLLPQDVRQECLSGIQDRERAVPGDWLAIWGGSSTSANLAVQLARLAGLRVVTIVDKAKHGLRLADHEVLRPDLLVDSHSPARAVEIIRANVGKKLRFALDTTGRDSAKSLLDALTPDDELEGIKVGEEKTTTTTTTTPPPSPPDTPRRQRSQSAHLVGLTGLPKGQAPEGVAYHTVPIKIFHEVPAVGEALVLWLERLLESGLVKPPEVLAAEQGFDGVNRGLDRMRKGEISGGRMVVDIS</sequence>
<dbReference type="InterPro" id="IPR011032">
    <property type="entry name" value="GroES-like_sf"/>
</dbReference>
<dbReference type="InterPro" id="IPR036291">
    <property type="entry name" value="NAD(P)-bd_dom_sf"/>
</dbReference>
<dbReference type="AlphaFoldDB" id="A0A444RMW0"/>
<evidence type="ECO:0000256" key="1">
    <source>
        <dbReference type="ARBA" id="ARBA00008072"/>
    </source>
</evidence>
<dbReference type="InterPro" id="IPR047122">
    <property type="entry name" value="Trans-enoyl_RdTase-like"/>
</dbReference>
<name>A0A444RMW0_VERDA</name>
<proteinExistence type="inferred from homology"/>
<evidence type="ECO:0000256" key="3">
    <source>
        <dbReference type="SAM" id="MobiDB-lite"/>
    </source>
</evidence>
<dbReference type="Gene3D" id="3.90.180.10">
    <property type="entry name" value="Medium-chain alcohol dehydrogenases, catalytic domain"/>
    <property type="match status" value="1"/>
</dbReference>
<dbReference type="EMBL" id="RSDZ01000130">
    <property type="protein sequence ID" value="RXG42489.1"/>
    <property type="molecule type" value="Genomic_DNA"/>
</dbReference>
<dbReference type="InterPro" id="IPR013154">
    <property type="entry name" value="ADH-like_N"/>
</dbReference>
<dbReference type="InterPro" id="IPR052585">
    <property type="entry name" value="Lipid_raft_assoc_Zn_ADH"/>
</dbReference>
<keyword evidence="2" id="KW-0560">Oxidoreductase</keyword>
<evidence type="ECO:0000313" key="6">
    <source>
        <dbReference type="Proteomes" id="UP000288725"/>
    </source>
</evidence>
<reference evidence="5 6" key="1">
    <citation type="submission" date="2018-12" db="EMBL/GenBank/DDBJ databases">
        <title>Genome of Verticillium dahliae isolate Getta Getta.</title>
        <authorList>
            <person name="Gardiner D.M."/>
        </authorList>
    </citation>
    <scope>NUCLEOTIDE SEQUENCE [LARGE SCALE GENOMIC DNA]</scope>
    <source>
        <strain evidence="5 6">Getta Getta</strain>
    </source>
</reference>
<gene>
    <name evidence="5" type="ORF">VDGE_07860</name>
</gene>
<dbReference type="CDD" id="cd08249">
    <property type="entry name" value="enoyl_reductase_like"/>
    <property type="match status" value="1"/>
</dbReference>